<accession>A0AAV5VEU3</accession>
<dbReference type="Proteomes" id="UP001432322">
    <property type="component" value="Unassembled WGS sequence"/>
</dbReference>
<proteinExistence type="predicted"/>
<keyword evidence="2" id="KW-1185">Reference proteome</keyword>
<dbReference type="AlphaFoldDB" id="A0AAV5VEU3"/>
<gene>
    <name evidence="1" type="ORF">PFISCL1PPCAC_9241</name>
</gene>
<name>A0AAV5VEU3_9BILA</name>
<evidence type="ECO:0000313" key="1">
    <source>
        <dbReference type="EMBL" id="GMT17944.1"/>
    </source>
</evidence>
<feature type="non-terminal residue" evidence="1">
    <location>
        <position position="1"/>
    </location>
</feature>
<comment type="caution">
    <text evidence="1">The sequence shown here is derived from an EMBL/GenBank/DDBJ whole genome shotgun (WGS) entry which is preliminary data.</text>
</comment>
<evidence type="ECO:0000313" key="2">
    <source>
        <dbReference type="Proteomes" id="UP001432322"/>
    </source>
</evidence>
<protein>
    <submittedName>
        <fullName evidence="1">Uncharacterized protein</fullName>
    </submittedName>
</protein>
<sequence length="113" mass="12644">KWRRCGTASVATAATTSGRSCSSTTVVDSCSSCSRIRNPAPRSREALTRWTARWNSISPAVPLLRSLPCPGVREKVFDLRRHSPIPLTFHSHRRRISWRALRPRRPLGAPLDA</sequence>
<organism evidence="1 2">
    <name type="scientific">Pristionchus fissidentatus</name>
    <dbReference type="NCBI Taxonomy" id="1538716"/>
    <lineage>
        <taxon>Eukaryota</taxon>
        <taxon>Metazoa</taxon>
        <taxon>Ecdysozoa</taxon>
        <taxon>Nematoda</taxon>
        <taxon>Chromadorea</taxon>
        <taxon>Rhabditida</taxon>
        <taxon>Rhabditina</taxon>
        <taxon>Diplogasteromorpha</taxon>
        <taxon>Diplogasteroidea</taxon>
        <taxon>Neodiplogasteridae</taxon>
        <taxon>Pristionchus</taxon>
    </lineage>
</organism>
<dbReference type="EMBL" id="BTSY01000003">
    <property type="protein sequence ID" value="GMT17944.1"/>
    <property type="molecule type" value="Genomic_DNA"/>
</dbReference>
<reference evidence="1" key="1">
    <citation type="submission" date="2023-10" db="EMBL/GenBank/DDBJ databases">
        <title>Genome assembly of Pristionchus species.</title>
        <authorList>
            <person name="Yoshida K."/>
            <person name="Sommer R.J."/>
        </authorList>
    </citation>
    <scope>NUCLEOTIDE SEQUENCE</scope>
    <source>
        <strain evidence="1">RS5133</strain>
    </source>
</reference>